<evidence type="ECO:0000313" key="3">
    <source>
        <dbReference type="Proteomes" id="UP000036045"/>
    </source>
</evidence>
<feature type="transmembrane region" description="Helical" evidence="1">
    <location>
        <begin position="102"/>
        <end position="121"/>
    </location>
</feature>
<reference evidence="2 3" key="1">
    <citation type="submission" date="2015-05" db="EMBL/GenBank/DDBJ databases">
        <title>Whole genome sequence and identification of bacterial endophytes from Costus igneus.</title>
        <authorList>
            <person name="Lee Y.P."/>
            <person name="Gan H.M."/>
            <person name="Eng W."/>
            <person name="Wheatley M.S."/>
            <person name="Caraballo A."/>
            <person name="Polter S."/>
            <person name="Savka M.A."/>
            <person name="Hudson A.O."/>
        </authorList>
    </citation>
    <scope>NUCLEOTIDE SEQUENCE [LARGE SCALE GENOMIC DNA]</scope>
    <source>
        <strain evidence="2 3">RIT379</strain>
    </source>
</reference>
<feature type="transmembrane region" description="Helical" evidence="1">
    <location>
        <begin position="133"/>
        <end position="154"/>
    </location>
</feature>
<feature type="transmembrane region" description="Helical" evidence="1">
    <location>
        <begin position="33"/>
        <end position="52"/>
    </location>
</feature>
<gene>
    <name evidence="2" type="ORF">ABW02_20605</name>
</gene>
<comment type="caution">
    <text evidence="2">The sequence shown here is derived from an EMBL/GenBank/DDBJ whole genome shotgun (WGS) entry which is preliminary data.</text>
</comment>
<accession>A0A0J1IAA1</accession>
<name>A0A0J1IAA1_NIACI</name>
<evidence type="ECO:0000256" key="1">
    <source>
        <dbReference type="SAM" id="Phobius"/>
    </source>
</evidence>
<keyword evidence="1" id="KW-0812">Transmembrane</keyword>
<dbReference type="Proteomes" id="UP000036045">
    <property type="component" value="Unassembled WGS sequence"/>
</dbReference>
<dbReference type="AlphaFoldDB" id="A0A0J1IAA1"/>
<keyword evidence="1" id="KW-1133">Transmembrane helix</keyword>
<dbReference type="RefSeq" id="WP_047944144.1">
    <property type="nucleotide sequence ID" value="NZ_LDPH01000028.1"/>
</dbReference>
<evidence type="ECO:0000313" key="2">
    <source>
        <dbReference type="EMBL" id="KLV22884.1"/>
    </source>
</evidence>
<proteinExistence type="predicted"/>
<dbReference type="EMBL" id="LDPH01000028">
    <property type="protein sequence ID" value="KLV22884.1"/>
    <property type="molecule type" value="Genomic_DNA"/>
</dbReference>
<dbReference type="PATRIC" id="fig|1397.4.peg.2884"/>
<protein>
    <submittedName>
        <fullName evidence="2">Uncharacterized protein</fullName>
    </submittedName>
</protein>
<keyword evidence="1" id="KW-0472">Membrane</keyword>
<feature type="transmembrane region" description="Helical" evidence="1">
    <location>
        <begin position="72"/>
        <end position="90"/>
    </location>
</feature>
<organism evidence="2 3">
    <name type="scientific">Niallia circulans</name>
    <name type="common">Bacillus circulans</name>
    <dbReference type="NCBI Taxonomy" id="1397"/>
    <lineage>
        <taxon>Bacteria</taxon>
        <taxon>Bacillati</taxon>
        <taxon>Bacillota</taxon>
        <taxon>Bacilli</taxon>
        <taxon>Bacillales</taxon>
        <taxon>Bacillaceae</taxon>
        <taxon>Niallia</taxon>
    </lineage>
</organism>
<keyword evidence="3" id="KW-1185">Reference proteome</keyword>
<dbReference type="InterPro" id="IPR048147">
    <property type="entry name" value="CBO0543-like"/>
</dbReference>
<dbReference type="NCBIfam" id="NF041644">
    <property type="entry name" value="CBO0543_fam"/>
    <property type="match status" value="1"/>
</dbReference>
<sequence>MNNKLDKTIELSVWIITSLLLFKYVPKTKIREAHVAFMFKHVITWLFGLLVVEKKLILYPDRLFFKKANKSSFTFEYFVYPALCSLFNLYYPEKSNKVGKLIYYFFHTSIITCFEIFAVKYTSLIKYNNWKWYLSFITIWLTYYLSHIYHRWFYKDKSNNKRIFYNVFK</sequence>